<keyword evidence="15" id="KW-1185">Reference proteome</keyword>
<evidence type="ECO:0000256" key="8">
    <source>
        <dbReference type="ARBA" id="ARBA00022840"/>
    </source>
</evidence>
<keyword evidence="9 12" id="KW-0460">Magnesium</keyword>
<dbReference type="Pfam" id="PF00294">
    <property type="entry name" value="PfkB"/>
    <property type="match status" value="1"/>
</dbReference>
<evidence type="ECO:0000256" key="10">
    <source>
        <dbReference type="ARBA" id="ARBA00022958"/>
    </source>
</evidence>
<feature type="binding site" evidence="12">
    <location>
        <position position="246"/>
    </location>
    <ligand>
        <name>substrate</name>
    </ligand>
</feature>
<dbReference type="Proteomes" id="UP000671879">
    <property type="component" value="Chromosome"/>
</dbReference>
<dbReference type="RefSeq" id="WP_274373760.1">
    <property type="nucleotide sequence ID" value="NZ_CP072943.1"/>
</dbReference>
<dbReference type="GO" id="GO:0046872">
    <property type="term" value="F:metal ion binding"/>
    <property type="evidence" value="ECO:0007669"/>
    <property type="project" value="UniProtKB-KW"/>
</dbReference>
<keyword evidence="8 12" id="KW-0067">ATP-binding</keyword>
<comment type="similarity">
    <text evidence="1">Belongs to the carbohydrate kinase pfkB family.</text>
</comment>
<dbReference type="NCBIfam" id="TIGR02152">
    <property type="entry name" value="D_ribokin_bact"/>
    <property type="match status" value="1"/>
</dbReference>
<dbReference type="GO" id="GO:0004747">
    <property type="term" value="F:ribokinase activity"/>
    <property type="evidence" value="ECO:0007669"/>
    <property type="project" value="UniProtKB-UniRule"/>
</dbReference>
<dbReference type="PROSITE" id="PS00583">
    <property type="entry name" value="PFKB_KINASES_1"/>
    <property type="match status" value="1"/>
</dbReference>
<keyword evidence="6 12" id="KW-0547">Nucleotide-binding</keyword>
<protein>
    <recommendedName>
        <fullName evidence="3 12">Ribokinase</fullName>
        <shortName evidence="12">RK</shortName>
        <ecNumber evidence="2 12">2.7.1.15</ecNumber>
    </recommendedName>
</protein>
<comment type="cofactor">
    <cofactor evidence="12">
        <name>Mg(2+)</name>
        <dbReference type="ChEBI" id="CHEBI:18420"/>
    </cofactor>
    <text evidence="12">Requires a divalent cation, most likely magnesium in vivo, as an electrophilic catalyst to aid phosphoryl group transfer. It is the chelate of the metal and the nucleotide that is the actual substrate.</text>
</comment>
<accession>A0A9Q7A8I7</accession>
<evidence type="ECO:0000256" key="1">
    <source>
        <dbReference type="ARBA" id="ARBA00005380"/>
    </source>
</evidence>
<dbReference type="PROSITE" id="PS00584">
    <property type="entry name" value="PFKB_KINASES_2"/>
    <property type="match status" value="1"/>
</dbReference>
<sequence length="298" mass="30490">MRKIVVVGSINMDLIMETDRLPVLGETLLGGPFSTAPGGKGANQAAACARLGAAVAHLGRVGDDGFGRQLLDVLDAEGIDRRGVTVTTGTSSGVAQICVAGGDNSIIVAPGANGCLSAEDVRASQTLFEGARAALFQLEVPLDAVLEGLRLAKTHEALTILTPAPWRELPRELLALVDVLVPNAIELSQCAGTANREKAFAHLLDLGVGAVVMTAGSEGAYFASAHRSGHVPAPSVDVVDSTGAGDTFTGALAVALSEGRQLPEAIRFAVRAGSLACTKLGALPAIPRRDDVERAFGA</sequence>
<dbReference type="AlphaFoldDB" id="A0A9Q7A8I7"/>
<gene>
    <name evidence="12 14" type="primary">rbsK</name>
    <name evidence="14" type="ORF">KAR29_00805</name>
</gene>
<comment type="function">
    <text evidence="12">Catalyzes the phosphorylation of ribose at O-5 in a reaction requiring ATP and magnesium. The resulting D-ribose-5-phosphate can then be used either for sythesis of nucleotides, histidine, and tryptophan, or as a component of the pentose phosphate pathway.</text>
</comment>
<feature type="binding site" evidence="12">
    <location>
        <position position="242"/>
    </location>
    <ligand>
        <name>K(+)</name>
        <dbReference type="ChEBI" id="CHEBI:29103"/>
    </ligand>
</feature>
<dbReference type="GO" id="GO:0005524">
    <property type="term" value="F:ATP binding"/>
    <property type="evidence" value="ECO:0007669"/>
    <property type="project" value="UniProtKB-UniRule"/>
</dbReference>
<dbReference type="SUPFAM" id="SSF53613">
    <property type="entry name" value="Ribokinase-like"/>
    <property type="match status" value="1"/>
</dbReference>
<feature type="domain" description="Carbohydrate kinase PfkB" evidence="13">
    <location>
        <begin position="1"/>
        <end position="287"/>
    </location>
</feature>
<dbReference type="InterPro" id="IPR029056">
    <property type="entry name" value="Ribokinase-like"/>
</dbReference>
<dbReference type="Gene3D" id="3.40.1190.20">
    <property type="match status" value="1"/>
</dbReference>
<evidence type="ECO:0000256" key="5">
    <source>
        <dbReference type="ARBA" id="ARBA00022723"/>
    </source>
</evidence>
<name>A0A9Q7A8I7_9BACT</name>
<evidence type="ECO:0000256" key="11">
    <source>
        <dbReference type="ARBA" id="ARBA00023277"/>
    </source>
</evidence>
<feature type="binding site" evidence="12">
    <location>
        <begin position="214"/>
        <end position="219"/>
    </location>
    <ligand>
        <name>ATP</name>
        <dbReference type="ChEBI" id="CHEBI:30616"/>
    </ligand>
</feature>
<feature type="binding site" evidence="12">
    <location>
        <position position="279"/>
    </location>
    <ligand>
        <name>K(+)</name>
        <dbReference type="ChEBI" id="CHEBI:29103"/>
    </ligand>
</feature>
<comment type="subcellular location">
    <subcellularLocation>
        <location evidence="12">Cytoplasm</location>
    </subcellularLocation>
</comment>
<feature type="binding site" evidence="12">
    <location>
        <position position="281"/>
    </location>
    <ligand>
        <name>K(+)</name>
        <dbReference type="ChEBI" id="CHEBI:29103"/>
    </ligand>
</feature>
<organism evidence="14 15">
    <name type="scientific">Aminithiophilus ramosus</name>
    <dbReference type="NCBI Taxonomy" id="3029084"/>
    <lineage>
        <taxon>Bacteria</taxon>
        <taxon>Thermotogati</taxon>
        <taxon>Synergistota</taxon>
        <taxon>Synergistia</taxon>
        <taxon>Synergistales</taxon>
        <taxon>Aminithiophilaceae</taxon>
        <taxon>Aminithiophilus</taxon>
    </lineage>
</organism>
<keyword evidence="10 12" id="KW-0630">Potassium</keyword>
<keyword evidence="4 12" id="KW-0808">Transferase</keyword>
<dbReference type="InterPro" id="IPR011877">
    <property type="entry name" value="Ribokinase"/>
</dbReference>
<feature type="binding site" evidence="12">
    <location>
        <position position="139"/>
    </location>
    <ligand>
        <name>substrate</name>
    </ligand>
</feature>
<comment type="activity regulation">
    <text evidence="12">Activated by a monovalent cation that binds near, but not in, the active site. The most likely occupant of the site in vivo is potassium. Ion binding induces a conformational change that may alter substrate affinity.</text>
</comment>
<keyword evidence="5 12" id="KW-0479">Metal-binding</keyword>
<evidence type="ECO:0000256" key="3">
    <source>
        <dbReference type="ARBA" id="ARBA00016943"/>
    </source>
</evidence>
<dbReference type="PANTHER" id="PTHR10584:SF166">
    <property type="entry name" value="RIBOKINASE"/>
    <property type="match status" value="1"/>
</dbReference>
<keyword evidence="12" id="KW-0963">Cytoplasm</keyword>
<evidence type="ECO:0000259" key="13">
    <source>
        <dbReference type="Pfam" id="PF00294"/>
    </source>
</evidence>
<feature type="binding site" evidence="12">
    <location>
        <position position="240"/>
    </location>
    <ligand>
        <name>K(+)</name>
        <dbReference type="ChEBI" id="CHEBI:29103"/>
    </ligand>
</feature>
<keyword evidence="7 12" id="KW-0418">Kinase</keyword>
<dbReference type="EC" id="2.7.1.15" evidence="2 12"/>
<feature type="binding site" evidence="12">
    <location>
        <position position="276"/>
    </location>
    <ligand>
        <name>K(+)</name>
        <dbReference type="ChEBI" id="CHEBI:29103"/>
    </ligand>
</feature>
<feature type="binding site" evidence="12">
    <location>
        <begin position="39"/>
        <end position="43"/>
    </location>
    <ligand>
        <name>substrate</name>
    </ligand>
</feature>
<evidence type="ECO:0000256" key="7">
    <source>
        <dbReference type="ARBA" id="ARBA00022777"/>
    </source>
</evidence>
<dbReference type="GO" id="GO:0019303">
    <property type="term" value="P:D-ribose catabolic process"/>
    <property type="evidence" value="ECO:0007669"/>
    <property type="project" value="UniProtKB-UniRule"/>
</dbReference>
<dbReference type="PRINTS" id="PR00990">
    <property type="entry name" value="RIBOKINASE"/>
</dbReference>
<comment type="similarity">
    <text evidence="12">Belongs to the carbohydrate kinase PfkB family. Ribokinase subfamily.</text>
</comment>
<dbReference type="InterPro" id="IPR011611">
    <property type="entry name" value="PfkB_dom"/>
</dbReference>
<evidence type="ECO:0000256" key="4">
    <source>
        <dbReference type="ARBA" id="ARBA00022679"/>
    </source>
</evidence>
<dbReference type="InterPro" id="IPR002139">
    <property type="entry name" value="Ribo/fructo_kinase"/>
</dbReference>
<dbReference type="KEGG" id="aram:KAR29_00805"/>
<reference evidence="15" key="1">
    <citation type="submission" date="2021-04" db="EMBL/GenBank/DDBJ databases">
        <title>A novel Synergistetes isolate from a pyrite-forming mixed culture.</title>
        <authorList>
            <person name="Bunk B."/>
            <person name="Sproer C."/>
            <person name="Spring S."/>
            <person name="Pester M."/>
        </authorList>
    </citation>
    <scope>NUCLEOTIDE SEQUENCE [LARGE SCALE GENOMIC DNA]</scope>
    <source>
        <strain evidence="15">J.5.4.2-T.3.5.2</strain>
    </source>
</reference>
<proteinExistence type="inferred from homology"/>
<dbReference type="InterPro" id="IPR002173">
    <property type="entry name" value="Carboh/pur_kinase_PfkB_CS"/>
</dbReference>
<keyword evidence="11 12" id="KW-0119">Carbohydrate metabolism</keyword>
<comment type="caution">
    <text evidence="12">Lacks conserved residue(s) required for the propagation of feature annotation.</text>
</comment>
<comment type="pathway">
    <text evidence="12">Carbohydrate metabolism; D-ribose degradation; D-ribose 5-phosphate from beta-D-ribopyranose: step 2/2.</text>
</comment>
<feature type="binding site" evidence="12">
    <location>
        <begin position="11"/>
        <end position="13"/>
    </location>
    <ligand>
        <name>substrate</name>
    </ligand>
</feature>
<evidence type="ECO:0000256" key="12">
    <source>
        <dbReference type="HAMAP-Rule" id="MF_01987"/>
    </source>
</evidence>
<dbReference type="PANTHER" id="PTHR10584">
    <property type="entry name" value="SUGAR KINASE"/>
    <property type="match status" value="1"/>
</dbReference>
<feature type="binding site" evidence="12">
    <location>
        <begin position="245"/>
        <end position="246"/>
    </location>
    <ligand>
        <name>ATP</name>
        <dbReference type="ChEBI" id="CHEBI:30616"/>
    </ligand>
</feature>
<dbReference type="GO" id="GO:0005829">
    <property type="term" value="C:cytosol"/>
    <property type="evidence" value="ECO:0007669"/>
    <property type="project" value="TreeGrafter"/>
</dbReference>
<evidence type="ECO:0000256" key="2">
    <source>
        <dbReference type="ARBA" id="ARBA00012035"/>
    </source>
</evidence>
<evidence type="ECO:0000256" key="6">
    <source>
        <dbReference type="ARBA" id="ARBA00022741"/>
    </source>
</evidence>
<dbReference type="HAMAP" id="MF_01987">
    <property type="entry name" value="Ribokinase"/>
    <property type="match status" value="1"/>
</dbReference>
<feature type="binding site" evidence="12">
    <location>
        <position position="183"/>
    </location>
    <ligand>
        <name>ATP</name>
        <dbReference type="ChEBI" id="CHEBI:30616"/>
    </ligand>
</feature>
<feature type="active site" description="Proton acceptor" evidence="12">
    <location>
        <position position="246"/>
    </location>
</feature>
<evidence type="ECO:0000256" key="9">
    <source>
        <dbReference type="ARBA" id="ARBA00022842"/>
    </source>
</evidence>
<evidence type="ECO:0000313" key="14">
    <source>
        <dbReference type="EMBL" id="QTX32521.1"/>
    </source>
</evidence>
<dbReference type="CDD" id="cd01174">
    <property type="entry name" value="ribokinase"/>
    <property type="match status" value="1"/>
</dbReference>
<evidence type="ECO:0000313" key="15">
    <source>
        <dbReference type="Proteomes" id="UP000671879"/>
    </source>
</evidence>
<comment type="subunit">
    <text evidence="12">Homodimer.</text>
</comment>
<dbReference type="EMBL" id="CP072943">
    <property type="protein sequence ID" value="QTX32521.1"/>
    <property type="molecule type" value="Genomic_DNA"/>
</dbReference>
<comment type="catalytic activity">
    <reaction evidence="12">
        <text>D-ribose + ATP = D-ribose 5-phosphate + ADP + H(+)</text>
        <dbReference type="Rhea" id="RHEA:13697"/>
        <dbReference type="ChEBI" id="CHEBI:15378"/>
        <dbReference type="ChEBI" id="CHEBI:30616"/>
        <dbReference type="ChEBI" id="CHEBI:47013"/>
        <dbReference type="ChEBI" id="CHEBI:78346"/>
        <dbReference type="ChEBI" id="CHEBI:456216"/>
        <dbReference type="EC" id="2.7.1.15"/>
    </reaction>
</comment>